<dbReference type="AlphaFoldDB" id="A0ABD3M7I9"/>
<dbReference type="PANTHER" id="PTHR10067:SF6">
    <property type="entry name" value="PHOSPHATIDYLSERINE DECARBOXYLASE PROENZYME, MITOCHONDRIAL"/>
    <property type="match status" value="1"/>
</dbReference>
<gene>
    <name evidence="3" type="ORF">ACHAWU_009889</name>
</gene>
<accession>A0ABD3M7I9</accession>
<proteinExistence type="predicted"/>
<evidence type="ECO:0000256" key="2">
    <source>
        <dbReference type="ARBA" id="ARBA00023239"/>
    </source>
</evidence>
<dbReference type="Pfam" id="PF02666">
    <property type="entry name" value="PS_Dcarbxylase"/>
    <property type="match status" value="1"/>
</dbReference>
<organism evidence="3 4">
    <name type="scientific">Discostella pseudostelligera</name>
    <dbReference type="NCBI Taxonomy" id="259834"/>
    <lineage>
        <taxon>Eukaryota</taxon>
        <taxon>Sar</taxon>
        <taxon>Stramenopiles</taxon>
        <taxon>Ochrophyta</taxon>
        <taxon>Bacillariophyta</taxon>
        <taxon>Coscinodiscophyceae</taxon>
        <taxon>Thalassiosirophycidae</taxon>
        <taxon>Stephanodiscales</taxon>
        <taxon>Stephanodiscaceae</taxon>
        <taxon>Discostella</taxon>
    </lineage>
</organism>
<keyword evidence="2" id="KW-0456">Lyase</keyword>
<evidence type="ECO:0008006" key="5">
    <source>
        <dbReference type="Google" id="ProtNLM"/>
    </source>
</evidence>
<keyword evidence="4" id="KW-1185">Reference proteome</keyword>
<keyword evidence="1" id="KW-0210">Decarboxylase</keyword>
<dbReference type="EMBL" id="JALLBG020000303">
    <property type="protein sequence ID" value="KAL3756495.1"/>
    <property type="molecule type" value="Genomic_DNA"/>
</dbReference>
<dbReference type="PANTHER" id="PTHR10067">
    <property type="entry name" value="PHOSPHATIDYLSERINE DECARBOXYLASE"/>
    <property type="match status" value="1"/>
</dbReference>
<name>A0ABD3M7I9_9STRA</name>
<dbReference type="Proteomes" id="UP001530293">
    <property type="component" value="Unassembled WGS sequence"/>
</dbReference>
<dbReference type="InterPro" id="IPR003817">
    <property type="entry name" value="PS_Dcarbxylase"/>
</dbReference>
<comment type="caution">
    <text evidence="3">The sequence shown here is derived from an EMBL/GenBank/DDBJ whole genome shotgun (WGS) entry which is preliminary data.</text>
</comment>
<evidence type="ECO:0000313" key="4">
    <source>
        <dbReference type="Proteomes" id="UP001530293"/>
    </source>
</evidence>
<protein>
    <recommendedName>
        <fullName evidence="5">Phosphatidylserine decarboxylase</fullName>
    </recommendedName>
</protein>
<evidence type="ECO:0000313" key="3">
    <source>
        <dbReference type="EMBL" id="KAL3756495.1"/>
    </source>
</evidence>
<sequence>MNFFTIGDFLARLLLFLLPRRISNRIRENTSPLEVYVLRTATMKSNEPRMTLFEGVFATLLFDMALFGTSNAIINGIISFFTRIQNSWDTPFTSEEEATAKVTEFCNRLDIQQQPWIWEKEKQSYSSLNDFFSRTYAPQHFPKIGDGQLVSPACCKIQSFVNDESMKSILIKGCNYDVANIGLPEEDLDAYRKNRVILGYLSPKDYHRVHAPISGKVVHCKMEGFDSPSASVKFFGGKFNLLNENKRLVIVLEEEGGEQGVDEEPLRVALVIIGGVGVNTITYDTQMIGKSIPKGHELSAFRAGGSAFALFTTKTMDILYPLQKAAEQRVHVETLVGETLAH</sequence>
<evidence type="ECO:0000256" key="1">
    <source>
        <dbReference type="ARBA" id="ARBA00022793"/>
    </source>
</evidence>
<dbReference type="GO" id="GO:0016831">
    <property type="term" value="F:carboxy-lyase activity"/>
    <property type="evidence" value="ECO:0007669"/>
    <property type="project" value="UniProtKB-KW"/>
</dbReference>
<reference evidence="3 4" key="1">
    <citation type="submission" date="2024-10" db="EMBL/GenBank/DDBJ databases">
        <title>Updated reference genomes for cyclostephanoid diatoms.</title>
        <authorList>
            <person name="Roberts W.R."/>
            <person name="Alverson A.J."/>
        </authorList>
    </citation>
    <scope>NUCLEOTIDE SEQUENCE [LARGE SCALE GENOMIC DNA]</scope>
    <source>
        <strain evidence="3 4">AJA232-27</strain>
    </source>
</reference>